<dbReference type="Proteomes" id="UP000298030">
    <property type="component" value="Unassembled WGS sequence"/>
</dbReference>
<sequence length="512" mass="57594">MADTVSGHFDRQEQAVMHRGGLEGGQRQNGEGPLTLSRMPLEILGNILAHSQPGELDDEARRNLLDLCLVSRTWRDTALSTHELWEGVEIDYPVKDLALYKVADWFNRSGVLGRTLVVQPNWHHDGEDEGDPCWKGAEVLAKLLTEGPPLEHLILDFEDAECFINLTEAIAPQGPSTRPRPWDDIRHLSLSLGRRDYSWKAEQPPNFNHLPPVSSFSLWLPFNAGLDRAVLDTPISIPPSFISNLTSLAIGCDWQVTHHLTILQHATNLERLTISPMGSSFEYLDEGTYAQLRAKPVILPKTRILRLCDAELESVQILPLLRIPMLKEFALSLDLEVQEEDDDEEHFTTVQVEQWLKPFLNQHPSIERLEIVNIIRMDEDALSEILSVSLPLLNNLTFYNVKFDPIAMDLPKERSCFNARYPQLKTIRILKLHPSAGLAGIFQFAGAEIDHFEEQGSESVGTENRTSSLEKLEVTFIQSPSTIGDEGPDLQDYMGQMERLRAMGVVVVVGPG</sequence>
<evidence type="ECO:0000313" key="4">
    <source>
        <dbReference type="Proteomes" id="UP000298030"/>
    </source>
</evidence>
<comment type="caution">
    <text evidence="3">The sequence shown here is derived from an EMBL/GenBank/DDBJ whole genome shotgun (WGS) entry which is preliminary data.</text>
</comment>
<dbReference type="Gene3D" id="3.80.10.10">
    <property type="entry name" value="Ribonuclease Inhibitor"/>
    <property type="match status" value="1"/>
</dbReference>
<proteinExistence type="predicted"/>
<evidence type="ECO:0000256" key="1">
    <source>
        <dbReference type="SAM" id="MobiDB-lite"/>
    </source>
</evidence>
<feature type="domain" description="F-box" evidence="2">
    <location>
        <begin position="33"/>
        <end position="88"/>
    </location>
</feature>
<dbReference type="InterPro" id="IPR001810">
    <property type="entry name" value="F-box_dom"/>
</dbReference>
<organism evidence="3 4">
    <name type="scientific">Coprinellus micaceus</name>
    <name type="common">Glistening ink-cap mushroom</name>
    <name type="synonym">Coprinus micaceus</name>
    <dbReference type="NCBI Taxonomy" id="71717"/>
    <lineage>
        <taxon>Eukaryota</taxon>
        <taxon>Fungi</taxon>
        <taxon>Dikarya</taxon>
        <taxon>Basidiomycota</taxon>
        <taxon>Agaricomycotina</taxon>
        <taxon>Agaricomycetes</taxon>
        <taxon>Agaricomycetidae</taxon>
        <taxon>Agaricales</taxon>
        <taxon>Agaricineae</taxon>
        <taxon>Psathyrellaceae</taxon>
        <taxon>Coprinellus</taxon>
    </lineage>
</organism>
<protein>
    <recommendedName>
        <fullName evidence="2">F-box domain-containing protein</fullName>
    </recommendedName>
</protein>
<name>A0A4Y7TZN9_COPMI</name>
<gene>
    <name evidence="3" type="ORF">FA13DRAFT_1723861</name>
</gene>
<evidence type="ECO:0000313" key="3">
    <source>
        <dbReference type="EMBL" id="TEB39635.1"/>
    </source>
</evidence>
<dbReference type="InterPro" id="IPR032675">
    <property type="entry name" value="LRR_dom_sf"/>
</dbReference>
<dbReference type="OrthoDB" id="3357519at2759"/>
<dbReference type="PROSITE" id="PS50181">
    <property type="entry name" value="FBOX"/>
    <property type="match status" value="1"/>
</dbReference>
<dbReference type="AlphaFoldDB" id="A0A4Y7TZN9"/>
<dbReference type="EMBL" id="QPFP01000001">
    <property type="protein sequence ID" value="TEB39635.1"/>
    <property type="molecule type" value="Genomic_DNA"/>
</dbReference>
<evidence type="ECO:0000259" key="2">
    <source>
        <dbReference type="PROSITE" id="PS50181"/>
    </source>
</evidence>
<keyword evidence="4" id="KW-1185">Reference proteome</keyword>
<reference evidence="3 4" key="1">
    <citation type="journal article" date="2019" name="Nat. Ecol. Evol.">
        <title>Megaphylogeny resolves global patterns of mushroom evolution.</title>
        <authorList>
            <person name="Varga T."/>
            <person name="Krizsan K."/>
            <person name="Foldi C."/>
            <person name="Dima B."/>
            <person name="Sanchez-Garcia M."/>
            <person name="Sanchez-Ramirez S."/>
            <person name="Szollosi G.J."/>
            <person name="Szarkandi J.G."/>
            <person name="Papp V."/>
            <person name="Albert L."/>
            <person name="Andreopoulos W."/>
            <person name="Angelini C."/>
            <person name="Antonin V."/>
            <person name="Barry K.W."/>
            <person name="Bougher N.L."/>
            <person name="Buchanan P."/>
            <person name="Buyck B."/>
            <person name="Bense V."/>
            <person name="Catcheside P."/>
            <person name="Chovatia M."/>
            <person name="Cooper J."/>
            <person name="Damon W."/>
            <person name="Desjardin D."/>
            <person name="Finy P."/>
            <person name="Geml J."/>
            <person name="Haridas S."/>
            <person name="Hughes K."/>
            <person name="Justo A."/>
            <person name="Karasinski D."/>
            <person name="Kautmanova I."/>
            <person name="Kiss B."/>
            <person name="Kocsube S."/>
            <person name="Kotiranta H."/>
            <person name="LaButti K.M."/>
            <person name="Lechner B.E."/>
            <person name="Liimatainen K."/>
            <person name="Lipzen A."/>
            <person name="Lukacs Z."/>
            <person name="Mihaltcheva S."/>
            <person name="Morgado L.N."/>
            <person name="Niskanen T."/>
            <person name="Noordeloos M.E."/>
            <person name="Ohm R.A."/>
            <person name="Ortiz-Santana B."/>
            <person name="Ovrebo C."/>
            <person name="Racz N."/>
            <person name="Riley R."/>
            <person name="Savchenko A."/>
            <person name="Shiryaev A."/>
            <person name="Soop K."/>
            <person name="Spirin V."/>
            <person name="Szebenyi C."/>
            <person name="Tomsovsky M."/>
            <person name="Tulloss R.E."/>
            <person name="Uehling J."/>
            <person name="Grigoriev I.V."/>
            <person name="Vagvolgyi C."/>
            <person name="Papp T."/>
            <person name="Martin F.M."/>
            <person name="Miettinen O."/>
            <person name="Hibbett D.S."/>
            <person name="Nagy L.G."/>
        </authorList>
    </citation>
    <scope>NUCLEOTIDE SEQUENCE [LARGE SCALE GENOMIC DNA]</scope>
    <source>
        <strain evidence="3 4">FP101781</strain>
    </source>
</reference>
<feature type="region of interest" description="Disordered" evidence="1">
    <location>
        <begin position="1"/>
        <end position="34"/>
    </location>
</feature>
<accession>A0A4Y7TZN9</accession>